<dbReference type="PANTHER" id="PTHR30461">
    <property type="entry name" value="DNA-INVERTASE FROM LAMBDOID PROPHAGE"/>
    <property type="match status" value="1"/>
</dbReference>
<dbReference type="InterPro" id="IPR038109">
    <property type="entry name" value="DNA_bind_recomb_sf"/>
</dbReference>
<dbReference type="CDD" id="cd03770">
    <property type="entry name" value="SR_TndX_transposase"/>
    <property type="match status" value="1"/>
</dbReference>
<evidence type="ECO:0000313" key="4">
    <source>
        <dbReference type="EMBL" id="EGC04170.1"/>
    </source>
</evidence>
<feature type="coiled-coil region" evidence="1">
    <location>
        <begin position="420"/>
        <end position="489"/>
    </location>
</feature>
<dbReference type="PROSITE" id="PS51737">
    <property type="entry name" value="RECOMBINASE_DNA_BIND"/>
    <property type="match status" value="1"/>
</dbReference>
<dbReference type="eggNOG" id="COG1961">
    <property type="taxonomic scope" value="Bacteria"/>
</dbReference>
<dbReference type="GO" id="GO:0000150">
    <property type="term" value="F:DNA strand exchange activity"/>
    <property type="evidence" value="ECO:0007669"/>
    <property type="project" value="InterPro"/>
</dbReference>
<dbReference type="STRING" id="246199.CUS_4291"/>
<dbReference type="Gene3D" id="3.90.1750.20">
    <property type="entry name" value="Putative Large Serine Recombinase, Chain B, Domain 2"/>
    <property type="match status" value="1"/>
</dbReference>
<feature type="non-terminal residue" evidence="4">
    <location>
        <position position="1"/>
    </location>
</feature>
<dbReference type="GO" id="GO:0003677">
    <property type="term" value="F:DNA binding"/>
    <property type="evidence" value="ECO:0007669"/>
    <property type="project" value="InterPro"/>
</dbReference>
<proteinExistence type="predicted"/>
<dbReference type="PROSITE" id="PS51736">
    <property type="entry name" value="RECOMBINASES_3"/>
    <property type="match status" value="1"/>
</dbReference>
<name>E9S974_RUMAL</name>
<evidence type="ECO:0000313" key="5">
    <source>
        <dbReference type="Proteomes" id="UP000004259"/>
    </source>
</evidence>
<dbReference type="Pfam" id="PF00239">
    <property type="entry name" value="Resolvase"/>
    <property type="match status" value="1"/>
</dbReference>
<dbReference type="Gene3D" id="3.40.50.1390">
    <property type="entry name" value="Resolvase, N-terminal catalytic domain"/>
    <property type="match status" value="1"/>
</dbReference>
<comment type="caution">
    <text evidence="4">The sequence shown here is derived from an EMBL/GenBank/DDBJ whole genome shotgun (WGS) entry which is preliminary data.</text>
</comment>
<dbReference type="PANTHER" id="PTHR30461:SF23">
    <property type="entry name" value="DNA RECOMBINASE-RELATED"/>
    <property type="match status" value="1"/>
</dbReference>
<keyword evidence="1" id="KW-0175">Coiled coil</keyword>
<reference evidence="4 5" key="1">
    <citation type="submission" date="2011-02" db="EMBL/GenBank/DDBJ databases">
        <authorList>
            <person name="Nelson K.E."/>
            <person name="Sutton G."/>
            <person name="Torralba M."/>
            <person name="Durkin S."/>
            <person name="Harkins D."/>
            <person name="Montgomery R."/>
            <person name="Ziemer C."/>
            <person name="Klaassens E."/>
            <person name="Ocuiv P."/>
            <person name="Morrison M."/>
        </authorList>
    </citation>
    <scope>NUCLEOTIDE SEQUENCE [LARGE SCALE GENOMIC DNA]</scope>
    <source>
        <strain evidence="4 5">8</strain>
    </source>
</reference>
<dbReference type="InterPro" id="IPR025378">
    <property type="entry name" value="DUF4368"/>
</dbReference>
<dbReference type="Pfam" id="PF07508">
    <property type="entry name" value="Recombinase"/>
    <property type="match status" value="1"/>
</dbReference>
<feature type="domain" description="Recombinase" evidence="3">
    <location>
        <begin position="181"/>
        <end position="323"/>
    </location>
</feature>
<dbReference type="SUPFAM" id="SSF53041">
    <property type="entry name" value="Resolvase-like"/>
    <property type="match status" value="1"/>
</dbReference>
<gene>
    <name evidence="4" type="ORF">CUS_4291</name>
</gene>
<organism evidence="4 5">
    <name type="scientific">Ruminococcus albus 8</name>
    <dbReference type="NCBI Taxonomy" id="246199"/>
    <lineage>
        <taxon>Bacteria</taxon>
        <taxon>Bacillati</taxon>
        <taxon>Bacillota</taxon>
        <taxon>Clostridia</taxon>
        <taxon>Eubacteriales</taxon>
        <taxon>Oscillospiraceae</taxon>
        <taxon>Ruminococcus</taxon>
    </lineage>
</organism>
<evidence type="ECO:0000259" key="3">
    <source>
        <dbReference type="PROSITE" id="PS51737"/>
    </source>
</evidence>
<feature type="domain" description="Resolvase/invertase-type recombinase catalytic" evidence="2">
    <location>
        <begin position="25"/>
        <end position="173"/>
    </location>
</feature>
<dbReference type="Pfam" id="PF14287">
    <property type="entry name" value="DUF4368"/>
    <property type="match status" value="1"/>
</dbReference>
<dbReference type="AlphaFoldDB" id="E9S974"/>
<dbReference type="Pfam" id="PF13408">
    <property type="entry name" value="Zn_ribbon_recom"/>
    <property type="match status" value="1"/>
</dbReference>
<dbReference type="EMBL" id="ADKM02000036">
    <property type="protein sequence ID" value="EGC04170.1"/>
    <property type="molecule type" value="Genomic_DNA"/>
</dbReference>
<dbReference type="InterPro" id="IPR011109">
    <property type="entry name" value="DNA_bind_recombinase_dom"/>
</dbReference>
<dbReference type="SMART" id="SM00857">
    <property type="entry name" value="Resolvase"/>
    <property type="match status" value="1"/>
</dbReference>
<accession>E9S974</accession>
<dbReference type="InterPro" id="IPR036162">
    <property type="entry name" value="Resolvase-like_N_sf"/>
</dbReference>
<keyword evidence="5" id="KW-1185">Reference proteome</keyword>
<evidence type="ECO:0000256" key="1">
    <source>
        <dbReference type="SAM" id="Coils"/>
    </source>
</evidence>
<protein>
    <submittedName>
        <fullName evidence="4">Putative TnpX site-specific recombinase</fullName>
    </submittedName>
</protein>
<evidence type="ECO:0000259" key="2">
    <source>
        <dbReference type="PROSITE" id="PS51736"/>
    </source>
</evidence>
<dbReference type="Proteomes" id="UP000004259">
    <property type="component" value="Unassembled WGS sequence"/>
</dbReference>
<dbReference type="InterPro" id="IPR025827">
    <property type="entry name" value="Zn_ribbon_recom_dom"/>
</dbReference>
<dbReference type="InterPro" id="IPR050639">
    <property type="entry name" value="SSR_resolvase"/>
</dbReference>
<sequence>YSRLSEYIIACCFLSESEEIMTDKITALYCRLSQEDMLHGESNSITNQKAILSKFAADNGFRNTKFYVDDGISGTTFERDGFKAMMADIEDGKVGIVITKDLSRLGRDYLKTGELIEMVFPDYDVRYIAINDGVDTLKSENELMAFKNIFNDWYARDTSKKIRAVQKAKAQAGKPLATHPPYGYKKSDTDKNQWVIDEEAAAVVRRIFQLCIEGNGPTVIANILTADGVPTPTAYYRSKGMSVCKQNVKTKRWGMATVIHILERMDYLGHTVNFKTYRKSYKNKKLYENPKENWLIIENTHEPIISQHDFDLVQEIRSHKKRRQKSGTVSPFAGMVYCADCGNTLYVGRAQTLSPNQEHMMCSTYAHDSDECTAHYIRTCVLTEIILGELNKLSQFVRDNEDEFVRRAMENSAATQDSEMQTARKALRIAEKRINELDDLFERLYEDNVSGKISDERFATMSARYEAEQSKLKADAAKLSETISRKEQKKNDVMNFVGIVKKYEEFTELTPEIMHELIDRIVVHAPEGGRANRTQQVDIHFRFNVVTATATADFKQYYVRRKAV</sequence>
<dbReference type="InterPro" id="IPR006119">
    <property type="entry name" value="Resolv_N"/>
</dbReference>